<keyword evidence="3" id="KW-1185">Reference proteome</keyword>
<organism evidence="2 3">
    <name type="scientific">Protopolystoma xenopodis</name>
    <dbReference type="NCBI Taxonomy" id="117903"/>
    <lineage>
        <taxon>Eukaryota</taxon>
        <taxon>Metazoa</taxon>
        <taxon>Spiralia</taxon>
        <taxon>Lophotrochozoa</taxon>
        <taxon>Platyhelminthes</taxon>
        <taxon>Monogenea</taxon>
        <taxon>Polyopisthocotylea</taxon>
        <taxon>Polystomatidea</taxon>
        <taxon>Polystomatidae</taxon>
        <taxon>Protopolystoma</taxon>
    </lineage>
</organism>
<feature type="region of interest" description="Disordered" evidence="1">
    <location>
        <begin position="1"/>
        <end position="48"/>
    </location>
</feature>
<name>A0A448XJI7_9PLAT</name>
<dbReference type="AlphaFoldDB" id="A0A448XJI7"/>
<feature type="region of interest" description="Disordered" evidence="1">
    <location>
        <begin position="64"/>
        <end position="121"/>
    </location>
</feature>
<dbReference type="Proteomes" id="UP000784294">
    <property type="component" value="Unassembled WGS sequence"/>
</dbReference>
<feature type="compositionally biased region" description="Pro residues" evidence="1">
    <location>
        <begin position="76"/>
        <end position="85"/>
    </location>
</feature>
<accession>A0A448XJI7</accession>
<evidence type="ECO:0000256" key="1">
    <source>
        <dbReference type="SAM" id="MobiDB-lite"/>
    </source>
</evidence>
<gene>
    <name evidence="2" type="ORF">PXEA_LOCUS31608</name>
</gene>
<comment type="caution">
    <text evidence="2">The sequence shown here is derived from an EMBL/GenBank/DDBJ whole genome shotgun (WGS) entry which is preliminary data.</text>
</comment>
<feature type="compositionally biased region" description="Low complexity" evidence="1">
    <location>
        <begin position="64"/>
        <end position="75"/>
    </location>
</feature>
<reference evidence="2" key="1">
    <citation type="submission" date="2018-11" db="EMBL/GenBank/DDBJ databases">
        <authorList>
            <consortium name="Pathogen Informatics"/>
        </authorList>
    </citation>
    <scope>NUCLEOTIDE SEQUENCE</scope>
</reference>
<evidence type="ECO:0000313" key="3">
    <source>
        <dbReference type="Proteomes" id="UP000784294"/>
    </source>
</evidence>
<feature type="compositionally biased region" description="Low complexity" evidence="1">
    <location>
        <begin position="30"/>
        <end position="48"/>
    </location>
</feature>
<dbReference type="EMBL" id="CAAALY010257098">
    <property type="protein sequence ID" value="VEL38168.1"/>
    <property type="molecule type" value="Genomic_DNA"/>
</dbReference>
<sequence length="185" mass="19045">MPYESQQRAARSNAEIHSPPAPGLAQPFHASAISSSVEAPVSSAESEVTASAVHQSQLSSFSSSTSIFSSAASPSSSPPHSPSPSPSTVSNQCHHQYHPHAGSRPEGQPRLDWISAPGGHAEEPSIVSMDLGFQVSRVNSDNCHLVSSPPASSIAGTLKSGPGGYSPISIQLAQIDLSVNSRASN</sequence>
<protein>
    <submittedName>
        <fullName evidence="2">Uncharacterized protein</fullName>
    </submittedName>
</protein>
<proteinExistence type="predicted"/>
<evidence type="ECO:0000313" key="2">
    <source>
        <dbReference type="EMBL" id="VEL38168.1"/>
    </source>
</evidence>
<feature type="compositionally biased region" description="Polar residues" evidence="1">
    <location>
        <begin position="1"/>
        <end position="10"/>
    </location>
</feature>